<dbReference type="PANTHER" id="PTHR34835">
    <property type="entry name" value="OS07G0283600 PROTEIN-RELATED"/>
    <property type="match status" value="1"/>
</dbReference>
<evidence type="ECO:0000313" key="1">
    <source>
        <dbReference type="EMBL" id="RYR72770.1"/>
    </source>
</evidence>
<sequence>MILVCFVYSKSEDLRCSTRLLHEKFKYISEMKKVIIRELGFEGLMHIPLINVPHKLLKELALSFNLSKSKLDMQHCALRIKPKKNRSYPWSECIRKLVLKGYPRRTEIFRRFQEKTLKNMSDEMMSIGIDNDQDHQMFKRIFILYIQMAFLLPTTINKVFPVHMPPIFQLHNITEWSWGSHVLNFIIKDISNYHLKKKKFIAGCLYVLMIVYFHETKHKDKRAYAILGPPWVMHWDREALVQRIRAKIDGHIVTDRNTFSNLGVFDLYTWCKLTF</sequence>
<name>A0A445EBA5_ARAHY</name>
<evidence type="ECO:0008006" key="3">
    <source>
        <dbReference type="Google" id="ProtNLM"/>
    </source>
</evidence>
<evidence type="ECO:0000313" key="2">
    <source>
        <dbReference type="Proteomes" id="UP000289738"/>
    </source>
</evidence>
<proteinExistence type="predicted"/>
<dbReference type="Proteomes" id="UP000289738">
    <property type="component" value="Chromosome A02"/>
</dbReference>
<protein>
    <recommendedName>
        <fullName evidence="3">Aminotransferase-like plant mobile domain-containing protein</fullName>
    </recommendedName>
</protein>
<reference evidence="1 2" key="1">
    <citation type="submission" date="2019-01" db="EMBL/GenBank/DDBJ databases">
        <title>Sequencing of cultivated peanut Arachis hypogaea provides insights into genome evolution and oil improvement.</title>
        <authorList>
            <person name="Chen X."/>
        </authorList>
    </citation>
    <scope>NUCLEOTIDE SEQUENCE [LARGE SCALE GENOMIC DNA]</scope>
    <source>
        <strain evidence="2">cv. Fuhuasheng</strain>
        <tissue evidence="1">Leaves</tissue>
    </source>
</reference>
<dbReference type="EMBL" id="SDMP01000002">
    <property type="protein sequence ID" value="RYR72770.1"/>
    <property type="molecule type" value="Genomic_DNA"/>
</dbReference>
<comment type="caution">
    <text evidence="1">The sequence shown here is derived from an EMBL/GenBank/DDBJ whole genome shotgun (WGS) entry which is preliminary data.</text>
</comment>
<dbReference type="AlphaFoldDB" id="A0A445EBA5"/>
<organism evidence="1 2">
    <name type="scientific">Arachis hypogaea</name>
    <name type="common">Peanut</name>
    <dbReference type="NCBI Taxonomy" id="3818"/>
    <lineage>
        <taxon>Eukaryota</taxon>
        <taxon>Viridiplantae</taxon>
        <taxon>Streptophyta</taxon>
        <taxon>Embryophyta</taxon>
        <taxon>Tracheophyta</taxon>
        <taxon>Spermatophyta</taxon>
        <taxon>Magnoliopsida</taxon>
        <taxon>eudicotyledons</taxon>
        <taxon>Gunneridae</taxon>
        <taxon>Pentapetalae</taxon>
        <taxon>rosids</taxon>
        <taxon>fabids</taxon>
        <taxon>Fabales</taxon>
        <taxon>Fabaceae</taxon>
        <taxon>Papilionoideae</taxon>
        <taxon>50 kb inversion clade</taxon>
        <taxon>dalbergioids sensu lato</taxon>
        <taxon>Dalbergieae</taxon>
        <taxon>Pterocarpus clade</taxon>
        <taxon>Arachis</taxon>
    </lineage>
</organism>
<accession>A0A445EBA5</accession>
<dbReference type="STRING" id="3818.A0A445EBA5"/>
<keyword evidence="2" id="KW-1185">Reference proteome</keyword>
<gene>
    <name evidence="1" type="ORF">Ahy_A02g006985</name>
</gene>